<dbReference type="EMBL" id="QVFV01000011">
    <property type="protein sequence ID" value="RZM74866.1"/>
    <property type="molecule type" value="Genomic_DNA"/>
</dbReference>
<dbReference type="AlphaFoldDB" id="A0A4Q7E1N2"/>
<sequence>MAALFKQDLSSTEAAFFGIGGTLLAQYKSHGRSRPMQGAERFFVGFGRQSSGLWGRRSLISTGNQQNPLRFMAEVEDIALELIFQEMLPSLIFCKAIATIAKG</sequence>
<comment type="caution">
    <text evidence="1">The sequence shown here is derived from an EMBL/GenBank/DDBJ whole genome shotgun (WGS) entry which is preliminary data.</text>
</comment>
<organism evidence="1 2">
    <name type="scientific">Leptolyngbya iicbica LK</name>
    <dbReference type="NCBI Taxonomy" id="2294035"/>
    <lineage>
        <taxon>Bacteria</taxon>
        <taxon>Bacillati</taxon>
        <taxon>Cyanobacteriota</taxon>
        <taxon>Cyanophyceae</taxon>
        <taxon>Leptolyngbyales</taxon>
        <taxon>Leptolyngbyaceae</taxon>
        <taxon>Leptolyngbya group</taxon>
        <taxon>Leptolyngbya</taxon>
        <taxon>Leptolyngbya iicbica</taxon>
    </lineage>
</organism>
<gene>
    <name evidence="1" type="ORF">DYY88_22785</name>
</gene>
<dbReference type="Proteomes" id="UP000292459">
    <property type="component" value="Unassembled WGS sequence"/>
</dbReference>
<evidence type="ECO:0000313" key="1">
    <source>
        <dbReference type="EMBL" id="RZM74866.1"/>
    </source>
</evidence>
<protein>
    <submittedName>
        <fullName evidence="1">Uncharacterized protein</fullName>
    </submittedName>
</protein>
<reference evidence="1 2" key="1">
    <citation type="submission" date="2018-11" db="EMBL/GenBank/DDBJ databases">
        <title>Whole genome sequencing of an environmental sample.</title>
        <authorList>
            <person name="Sarangi A.N."/>
            <person name="Singh D."/>
            <person name="Tripathy S."/>
        </authorList>
    </citation>
    <scope>NUCLEOTIDE SEQUENCE [LARGE SCALE GENOMIC DNA]</scope>
    <source>
        <strain evidence="1 2">Lakshadweep</strain>
    </source>
</reference>
<name>A0A4Q7E1N2_9CYAN</name>
<keyword evidence="2" id="KW-1185">Reference proteome</keyword>
<evidence type="ECO:0000313" key="2">
    <source>
        <dbReference type="Proteomes" id="UP000292459"/>
    </source>
</evidence>
<proteinExistence type="predicted"/>
<accession>A0A4Q7E1N2</accession>